<dbReference type="GO" id="GO:0016020">
    <property type="term" value="C:membrane"/>
    <property type="evidence" value="ECO:0007669"/>
    <property type="project" value="TreeGrafter"/>
</dbReference>
<reference evidence="5 6" key="1">
    <citation type="journal article" date="2021" name="Commun. Biol.">
        <title>The genome of Shorea leprosula (Dipterocarpaceae) highlights the ecological relevance of drought in aseasonal tropical rainforests.</title>
        <authorList>
            <person name="Ng K.K.S."/>
            <person name="Kobayashi M.J."/>
            <person name="Fawcett J.A."/>
            <person name="Hatakeyama M."/>
            <person name="Paape T."/>
            <person name="Ng C.H."/>
            <person name="Ang C.C."/>
            <person name="Tnah L.H."/>
            <person name="Lee C.T."/>
            <person name="Nishiyama T."/>
            <person name="Sese J."/>
            <person name="O'Brien M.J."/>
            <person name="Copetti D."/>
            <person name="Mohd Noor M.I."/>
            <person name="Ong R.C."/>
            <person name="Putra M."/>
            <person name="Sireger I.Z."/>
            <person name="Indrioko S."/>
            <person name="Kosugi Y."/>
            <person name="Izuno A."/>
            <person name="Isagi Y."/>
            <person name="Lee S.L."/>
            <person name="Shimizu K.K."/>
        </authorList>
    </citation>
    <scope>NUCLEOTIDE SEQUENCE [LARGE SCALE GENOMIC DNA]</scope>
    <source>
        <strain evidence="5">214</strain>
    </source>
</reference>
<evidence type="ECO:0008006" key="7">
    <source>
        <dbReference type="Google" id="ProtNLM"/>
    </source>
</evidence>
<dbReference type="EMBL" id="BPVZ01000070">
    <property type="protein sequence ID" value="GKV25908.1"/>
    <property type="molecule type" value="Genomic_DNA"/>
</dbReference>
<dbReference type="InterPro" id="IPR025314">
    <property type="entry name" value="DUF4219"/>
</dbReference>
<dbReference type="InterPro" id="IPR002110">
    <property type="entry name" value="Ankyrin_rpt"/>
</dbReference>
<evidence type="ECO:0000313" key="6">
    <source>
        <dbReference type="Proteomes" id="UP001054252"/>
    </source>
</evidence>
<dbReference type="Pfam" id="PF12796">
    <property type="entry name" value="Ank_2"/>
    <property type="match status" value="1"/>
</dbReference>
<evidence type="ECO:0000256" key="2">
    <source>
        <dbReference type="SAM" id="Phobius"/>
    </source>
</evidence>
<dbReference type="Gene3D" id="1.25.40.20">
    <property type="entry name" value="Ankyrin repeat-containing domain"/>
    <property type="match status" value="1"/>
</dbReference>
<evidence type="ECO:0000256" key="1">
    <source>
        <dbReference type="SAM" id="MobiDB-lite"/>
    </source>
</evidence>
<dbReference type="InterPro" id="IPR026961">
    <property type="entry name" value="PGG_dom"/>
</dbReference>
<protein>
    <recommendedName>
        <fullName evidence="7">PGG domain-containing protein</fullName>
    </recommendedName>
</protein>
<dbReference type="PANTHER" id="PTHR24177:SF329">
    <property type="entry name" value="ANKYRIN REPEAT PROTEIN"/>
    <property type="match status" value="1"/>
</dbReference>
<feature type="transmembrane region" description="Helical" evidence="2">
    <location>
        <begin position="898"/>
        <end position="928"/>
    </location>
</feature>
<dbReference type="Proteomes" id="UP001054252">
    <property type="component" value="Unassembled WGS sequence"/>
</dbReference>
<organism evidence="5 6">
    <name type="scientific">Rubroshorea leprosula</name>
    <dbReference type="NCBI Taxonomy" id="152421"/>
    <lineage>
        <taxon>Eukaryota</taxon>
        <taxon>Viridiplantae</taxon>
        <taxon>Streptophyta</taxon>
        <taxon>Embryophyta</taxon>
        <taxon>Tracheophyta</taxon>
        <taxon>Spermatophyta</taxon>
        <taxon>Magnoliopsida</taxon>
        <taxon>eudicotyledons</taxon>
        <taxon>Gunneridae</taxon>
        <taxon>Pentapetalae</taxon>
        <taxon>rosids</taxon>
        <taxon>malvids</taxon>
        <taxon>Malvales</taxon>
        <taxon>Dipterocarpaceae</taxon>
        <taxon>Rubroshorea</taxon>
    </lineage>
</organism>
<proteinExistence type="predicted"/>
<accession>A0AAV5KMR4</accession>
<feature type="transmembrane region" description="Helical" evidence="2">
    <location>
        <begin position="825"/>
        <end position="849"/>
    </location>
</feature>
<dbReference type="InterPro" id="IPR036770">
    <property type="entry name" value="Ankyrin_rpt-contain_sf"/>
</dbReference>
<name>A0AAV5KMR4_9ROSI</name>
<keyword evidence="2" id="KW-1133">Transmembrane helix</keyword>
<keyword evidence="2" id="KW-0472">Membrane</keyword>
<sequence>MAMTNTSTATLIVPQLLKRGNYKSWSIFMEDHLISQELWDGIIVPFSADQQLFSESERRKRNAAALNAIKISCGPESFVRLKYTRSAKDALDMLAEMHKTEPETDESTPKASNPPLWVASTIVPELLDRGNYERWSIFMKNYLVSQDLWVVTHHLSTSVGVSKKEWRKKNAAALHAIQISCGAEKFNQIKKMCGAIEAWYELKRTNIEEEKSKTDNSEHHEEEEEEEETRKINSASMTILVPELLASDNYQRWSICMKSYLVSQDLWDAVLYSWAPAEVDTKEWIKKDAAALHAIQISCTLKKFGEIRKNTSAKTAWSTLKQKHIEMHPEDGPPRDFIDLLEEHGFQTMERPQSLIVQNAINKGDVNAVMEFFNRNPGAEKLVLWMGYPTLHYATIVGKSNIVRALLERTPAVQRDPWNNTALRYAARYGNSEIAEYMVSKDSTLLSMEDEDQGIPVVTACKAGHKEVTDFLYCETSFKLSLSENGKQGFNLLLMCFASKRFDIMFDVLHHHQSLINEYWKDLLDGFARSPAAFSSGSGLTFWQRWIYECLKVHTPSNFFVVTIDREEKRFAEIRLPGRLWRLASILLPFLGIKQTHALMLSHGFARASLHLICQHLTKLHFTKLEKLIAPRKTLTRAIENGIIDFLSEIVETNADLLTTPIPAADDTISKNILMDAIAFRQEKIARFMIGFPLGKLLINVLDRQDNNVLHIAGKLASHSQLSCISGAALQLQREIKWFKEVESLVSQHQKEAKNRNGETAYQVLAKEHKALLKEAKDWMKNLAKSYIIVGALIITIMFAAAFTLPGGNDEDKGFPIFKNKAAFLLYIISDAISLFAAAASVIIFLGFLTSRYSMEDFHKSIPKKLMAGLSILFVSLAAMMIAFCSAIFLMLENQWWIIIPSMLLASIPVSLFAWLQFPLLVEIYVLTYRSPIFSKKMS</sequence>
<feature type="compositionally biased region" description="Basic and acidic residues" evidence="1">
    <location>
        <begin position="210"/>
        <end position="220"/>
    </location>
</feature>
<evidence type="ECO:0000313" key="5">
    <source>
        <dbReference type="EMBL" id="GKV25908.1"/>
    </source>
</evidence>
<feature type="transmembrane region" description="Helical" evidence="2">
    <location>
        <begin position="787"/>
        <end position="805"/>
    </location>
</feature>
<keyword evidence="6" id="KW-1185">Reference proteome</keyword>
<dbReference type="AlphaFoldDB" id="A0AAV5KMR4"/>
<gene>
    <name evidence="5" type="ORF">SLEP1_g35286</name>
</gene>
<dbReference type="SUPFAM" id="SSF48403">
    <property type="entry name" value="Ankyrin repeat"/>
    <property type="match status" value="1"/>
</dbReference>
<keyword evidence="2" id="KW-0812">Transmembrane</keyword>
<evidence type="ECO:0000259" key="4">
    <source>
        <dbReference type="Pfam" id="PF13962"/>
    </source>
</evidence>
<comment type="caution">
    <text evidence="5">The sequence shown here is derived from an EMBL/GenBank/DDBJ whole genome shotgun (WGS) entry which is preliminary data.</text>
</comment>
<feature type="transmembrane region" description="Helical" evidence="2">
    <location>
        <begin position="870"/>
        <end position="892"/>
    </location>
</feature>
<evidence type="ECO:0000259" key="3">
    <source>
        <dbReference type="Pfam" id="PF13961"/>
    </source>
</evidence>
<dbReference type="Pfam" id="PF13961">
    <property type="entry name" value="DUF4219"/>
    <property type="match status" value="1"/>
</dbReference>
<feature type="domain" description="PGG" evidence="4">
    <location>
        <begin position="778"/>
        <end position="890"/>
    </location>
</feature>
<feature type="region of interest" description="Disordered" evidence="1">
    <location>
        <begin position="210"/>
        <end position="232"/>
    </location>
</feature>
<dbReference type="PANTHER" id="PTHR24177">
    <property type="entry name" value="CASKIN"/>
    <property type="match status" value="1"/>
</dbReference>
<feature type="domain" description="DUF4219" evidence="3">
    <location>
        <begin position="247"/>
        <end position="270"/>
    </location>
</feature>
<dbReference type="Pfam" id="PF13962">
    <property type="entry name" value="PGG"/>
    <property type="match status" value="1"/>
</dbReference>
<dbReference type="SMART" id="SM00248">
    <property type="entry name" value="ANK"/>
    <property type="match status" value="2"/>
</dbReference>